<dbReference type="PANTHER" id="PTHR42944">
    <property type="entry name" value="ADENINE DNA GLYCOSYLASE"/>
    <property type="match status" value="1"/>
</dbReference>
<dbReference type="GO" id="GO:0006298">
    <property type="term" value="P:mismatch repair"/>
    <property type="evidence" value="ECO:0007669"/>
    <property type="project" value="TreeGrafter"/>
</dbReference>
<protein>
    <recommendedName>
        <fullName evidence="5">Adenine DNA glycosylase</fullName>
        <ecNumber evidence="4">3.2.2.31</ecNumber>
    </recommendedName>
</protein>
<dbReference type="EMBL" id="MHRQ01000017">
    <property type="protein sequence ID" value="OHA26728.1"/>
    <property type="molecule type" value="Genomic_DNA"/>
</dbReference>
<dbReference type="PROSITE" id="PS01155">
    <property type="entry name" value="ENDONUCLEASE_III_2"/>
    <property type="match status" value="1"/>
</dbReference>
<keyword evidence="9" id="KW-0408">Iron</keyword>
<dbReference type="GO" id="GO:0032357">
    <property type="term" value="F:oxidized purine DNA binding"/>
    <property type="evidence" value="ECO:0007669"/>
    <property type="project" value="TreeGrafter"/>
</dbReference>
<keyword evidence="7" id="KW-0227">DNA damage</keyword>
<dbReference type="Gene3D" id="1.10.1670.10">
    <property type="entry name" value="Helix-hairpin-Helix base-excision DNA repair enzymes (C-terminal)"/>
    <property type="match status" value="1"/>
</dbReference>
<gene>
    <name evidence="14" type="ORF">A3C06_00235</name>
</gene>
<dbReference type="InterPro" id="IPR003265">
    <property type="entry name" value="HhH-GPD_domain"/>
</dbReference>
<dbReference type="Pfam" id="PF00730">
    <property type="entry name" value="HhH-GPD"/>
    <property type="match status" value="1"/>
</dbReference>
<dbReference type="GO" id="GO:0046872">
    <property type="term" value="F:metal ion binding"/>
    <property type="evidence" value="ECO:0007669"/>
    <property type="project" value="UniProtKB-KW"/>
</dbReference>
<comment type="caution">
    <text evidence="14">The sequence shown here is derived from an EMBL/GenBank/DDBJ whole genome shotgun (WGS) entry which is preliminary data.</text>
</comment>
<dbReference type="PANTHER" id="PTHR42944:SF1">
    <property type="entry name" value="ADENINE DNA GLYCOSYLASE"/>
    <property type="match status" value="1"/>
</dbReference>
<dbReference type="Pfam" id="PF00633">
    <property type="entry name" value="HHH"/>
    <property type="match status" value="1"/>
</dbReference>
<evidence type="ECO:0000256" key="8">
    <source>
        <dbReference type="ARBA" id="ARBA00022801"/>
    </source>
</evidence>
<proteinExistence type="inferred from homology"/>
<evidence type="ECO:0000256" key="6">
    <source>
        <dbReference type="ARBA" id="ARBA00022723"/>
    </source>
</evidence>
<dbReference type="Gene3D" id="1.10.340.30">
    <property type="entry name" value="Hypothetical protein, domain 2"/>
    <property type="match status" value="1"/>
</dbReference>
<comment type="catalytic activity">
    <reaction evidence="1">
        <text>Hydrolyzes free adenine bases from 7,8-dihydro-8-oxoguanine:adenine mismatched double-stranded DNA, leaving an apurinic site.</text>
        <dbReference type="EC" id="3.2.2.31"/>
    </reaction>
</comment>
<evidence type="ECO:0000256" key="2">
    <source>
        <dbReference type="ARBA" id="ARBA00001966"/>
    </source>
</evidence>
<comment type="cofactor">
    <cofactor evidence="2">
        <name>[4Fe-4S] cluster</name>
        <dbReference type="ChEBI" id="CHEBI:49883"/>
    </cofactor>
</comment>
<evidence type="ECO:0000256" key="7">
    <source>
        <dbReference type="ARBA" id="ARBA00022763"/>
    </source>
</evidence>
<keyword evidence="12" id="KW-0326">Glycosidase</keyword>
<evidence type="ECO:0000256" key="3">
    <source>
        <dbReference type="ARBA" id="ARBA00008343"/>
    </source>
</evidence>
<sequence length="274" mass="31915">MSLTTRHIKEFQSVVWKYYRLHGRVLPWRDTRLPYRIFVSEVMLQQTQAERVVPFYNRFLEQFPSVSSLARAPMKKVLALWQGLGYNRRALHLKHAAEAVVKKHKGKFPVTLPELDDLPGVGIYTASAVMAFAYNKPAVFIETNIRAVFLHFFFKKRTKVSDNEILAFVGKTLDRDNPREWYQALMDYGAMLKRTIGNPNVRSRTYVKQSRFEGSRRQIRGRLVKLALQKTLTLKRLESFCREFKIAPTLTQSIISDLVSEKFLYVRGSSFMVS</sequence>
<dbReference type="InterPro" id="IPR044298">
    <property type="entry name" value="MIG/MutY"/>
</dbReference>
<keyword evidence="8" id="KW-0378">Hydrolase</keyword>
<evidence type="ECO:0000313" key="15">
    <source>
        <dbReference type="Proteomes" id="UP000177565"/>
    </source>
</evidence>
<evidence type="ECO:0000256" key="10">
    <source>
        <dbReference type="ARBA" id="ARBA00023014"/>
    </source>
</evidence>
<evidence type="ECO:0000256" key="9">
    <source>
        <dbReference type="ARBA" id="ARBA00023004"/>
    </source>
</evidence>
<evidence type="ECO:0000256" key="11">
    <source>
        <dbReference type="ARBA" id="ARBA00023204"/>
    </source>
</evidence>
<dbReference type="InterPro" id="IPR023170">
    <property type="entry name" value="HhH_base_excis_C"/>
</dbReference>
<evidence type="ECO:0000259" key="13">
    <source>
        <dbReference type="SMART" id="SM00478"/>
    </source>
</evidence>
<dbReference type="InterPro" id="IPR011257">
    <property type="entry name" value="DNA_glycosylase"/>
</dbReference>
<dbReference type="EC" id="3.2.2.31" evidence="4"/>
<accession>A0A1G2MS91</accession>
<dbReference type="Proteomes" id="UP000177565">
    <property type="component" value="Unassembled WGS sequence"/>
</dbReference>
<feature type="domain" description="HhH-GPD" evidence="13">
    <location>
        <begin position="43"/>
        <end position="191"/>
    </location>
</feature>
<evidence type="ECO:0000256" key="12">
    <source>
        <dbReference type="ARBA" id="ARBA00023295"/>
    </source>
</evidence>
<dbReference type="CDD" id="cd00056">
    <property type="entry name" value="ENDO3c"/>
    <property type="match status" value="1"/>
</dbReference>
<keyword evidence="6" id="KW-0479">Metal-binding</keyword>
<keyword evidence="10" id="KW-0411">Iron-sulfur</keyword>
<keyword evidence="11" id="KW-0234">DNA repair</keyword>
<dbReference type="InterPro" id="IPR000445">
    <property type="entry name" value="HhH_motif"/>
</dbReference>
<reference evidence="14 15" key="1">
    <citation type="journal article" date="2016" name="Nat. Commun.">
        <title>Thousands of microbial genomes shed light on interconnected biogeochemical processes in an aquifer system.</title>
        <authorList>
            <person name="Anantharaman K."/>
            <person name="Brown C.T."/>
            <person name="Hug L.A."/>
            <person name="Sharon I."/>
            <person name="Castelle C.J."/>
            <person name="Probst A.J."/>
            <person name="Thomas B.C."/>
            <person name="Singh A."/>
            <person name="Wilkins M.J."/>
            <person name="Karaoz U."/>
            <person name="Brodie E.L."/>
            <person name="Williams K.H."/>
            <person name="Hubbard S.S."/>
            <person name="Banfield J.F."/>
        </authorList>
    </citation>
    <scope>NUCLEOTIDE SEQUENCE [LARGE SCALE GENOMIC DNA]</scope>
</reference>
<evidence type="ECO:0000256" key="5">
    <source>
        <dbReference type="ARBA" id="ARBA00022023"/>
    </source>
</evidence>
<evidence type="ECO:0000256" key="4">
    <source>
        <dbReference type="ARBA" id="ARBA00012045"/>
    </source>
</evidence>
<dbReference type="InterPro" id="IPR004036">
    <property type="entry name" value="Endonuclease-III-like_CS2"/>
</dbReference>
<dbReference type="GO" id="GO:0051536">
    <property type="term" value="F:iron-sulfur cluster binding"/>
    <property type="evidence" value="ECO:0007669"/>
    <property type="project" value="UniProtKB-KW"/>
</dbReference>
<dbReference type="AlphaFoldDB" id="A0A1G2MS91"/>
<dbReference type="STRING" id="1802312.A3C06_00235"/>
<dbReference type="GO" id="GO:0000701">
    <property type="term" value="F:purine-specific mismatch base pair DNA N-glycosylase activity"/>
    <property type="evidence" value="ECO:0007669"/>
    <property type="project" value="UniProtKB-EC"/>
</dbReference>
<evidence type="ECO:0000313" key="14">
    <source>
        <dbReference type="EMBL" id="OHA26728.1"/>
    </source>
</evidence>
<evidence type="ECO:0000256" key="1">
    <source>
        <dbReference type="ARBA" id="ARBA00000843"/>
    </source>
</evidence>
<comment type="similarity">
    <text evidence="3">Belongs to the Nth/MutY family.</text>
</comment>
<dbReference type="SUPFAM" id="SSF48150">
    <property type="entry name" value="DNA-glycosylase"/>
    <property type="match status" value="1"/>
</dbReference>
<dbReference type="GO" id="GO:0035485">
    <property type="term" value="F:adenine/guanine mispair binding"/>
    <property type="evidence" value="ECO:0007669"/>
    <property type="project" value="TreeGrafter"/>
</dbReference>
<dbReference type="GO" id="GO:0034039">
    <property type="term" value="F:8-oxo-7,8-dihydroguanine DNA N-glycosylase activity"/>
    <property type="evidence" value="ECO:0007669"/>
    <property type="project" value="TreeGrafter"/>
</dbReference>
<dbReference type="GO" id="GO:0006284">
    <property type="term" value="P:base-excision repair"/>
    <property type="evidence" value="ECO:0007669"/>
    <property type="project" value="InterPro"/>
</dbReference>
<name>A0A1G2MS91_9BACT</name>
<organism evidence="14 15">
    <name type="scientific">Candidatus Taylorbacteria bacterium RIFCSPHIGHO2_02_FULL_46_13</name>
    <dbReference type="NCBI Taxonomy" id="1802312"/>
    <lineage>
        <taxon>Bacteria</taxon>
        <taxon>Candidatus Tayloriibacteriota</taxon>
    </lineage>
</organism>
<dbReference type="SMART" id="SM00478">
    <property type="entry name" value="ENDO3c"/>
    <property type="match status" value="1"/>
</dbReference>